<dbReference type="InterPro" id="IPR001303">
    <property type="entry name" value="Aldolase_II/adducin_N"/>
</dbReference>
<evidence type="ECO:0000313" key="4">
    <source>
        <dbReference type="EMBL" id="XBW08036.1"/>
    </source>
</evidence>
<dbReference type="SUPFAM" id="SSF51735">
    <property type="entry name" value="NAD(P)-binding Rossmann-fold domains"/>
    <property type="match status" value="1"/>
</dbReference>
<dbReference type="InterPro" id="IPR036291">
    <property type="entry name" value="NAD(P)-bd_dom_sf"/>
</dbReference>
<protein>
    <submittedName>
        <fullName evidence="4">SDR family oxidoreductase</fullName>
    </submittedName>
</protein>
<comment type="similarity">
    <text evidence="1">Belongs to the short-chain dehydrogenases/reductases (SDR) family.</text>
</comment>
<dbReference type="RefSeq" id="WP_350258236.1">
    <property type="nucleotide sequence ID" value="NZ_CP138335.1"/>
</dbReference>
<dbReference type="PANTHER" id="PTHR24321:SF14">
    <property type="entry name" value="SHORT-CHAIN TYPE DEHYDROGENASE_REDUCTASE BLR2146-RELATED"/>
    <property type="match status" value="1"/>
</dbReference>
<reference evidence="4" key="1">
    <citation type="submission" date="2023-11" db="EMBL/GenBank/DDBJ databases">
        <title>Scrofimicrobium hongkongense sp. nov., isolated from a patient with peritonitis.</title>
        <authorList>
            <person name="Lao H.Y."/>
            <person name="Wong A.Y.P."/>
            <person name="Ng T.L."/>
            <person name="Wong R.Y.L."/>
            <person name="Yau M.C.Y."/>
            <person name="Lam J.Y.W."/>
            <person name="Siu G.K.H."/>
        </authorList>
    </citation>
    <scope>NUCLEOTIDE SEQUENCE</scope>
    <source>
        <strain evidence="4">R131</strain>
    </source>
</reference>
<dbReference type="PANTHER" id="PTHR24321">
    <property type="entry name" value="DEHYDROGENASES, SHORT CHAIN"/>
    <property type="match status" value="1"/>
</dbReference>
<dbReference type="Pfam" id="PF00596">
    <property type="entry name" value="Aldolase_II"/>
    <property type="match status" value="1"/>
</dbReference>
<dbReference type="Gene3D" id="3.40.50.720">
    <property type="entry name" value="NAD(P)-binding Rossmann-like Domain"/>
    <property type="match status" value="1"/>
</dbReference>
<dbReference type="PRINTS" id="PR00081">
    <property type="entry name" value="GDHRDH"/>
</dbReference>
<name>A0AAU7V6G0_9ACTO</name>
<dbReference type="EMBL" id="CP138335">
    <property type="protein sequence ID" value="XBW08036.1"/>
    <property type="molecule type" value="Genomic_DNA"/>
</dbReference>
<dbReference type="PROSITE" id="PS00061">
    <property type="entry name" value="ADH_SHORT"/>
    <property type="match status" value="1"/>
</dbReference>
<dbReference type="AlphaFoldDB" id="A0AAU7V6G0"/>
<dbReference type="Gene3D" id="3.40.225.10">
    <property type="entry name" value="Class II aldolase/adducin N-terminal domain"/>
    <property type="match status" value="1"/>
</dbReference>
<dbReference type="KEGG" id="sapp:SAC06_00280"/>
<evidence type="ECO:0000259" key="3">
    <source>
        <dbReference type="SMART" id="SM01007"/>
    </source>
</evidence>
<evidence type="ECO:0000256" key="2">
    <source>
        <dbReference type="ARBA" id="ARBA00023002"/>
    </source>
</evidence>
<gene>
    <name evidence="4" type="ORF">SAC06_00280</name>
</gene>
<dbReference type="SMART" id="SM01007">
    <property type="entry name" value="Aldolase_II"/>
    <property type="match status" value="1"/>
</dbReference>
<dbReference type="GO" id="GO:0016491">
    <property type="term" value="F:oxidoreductase activity"/>
    <property type="evidence" value="ECO:0007669"/>
    <property type="project" value="UniProtKB-KW"/>
</dbReference>
<feature type="domain" description="Class II aldolase/adducin N-terminal" evidence="3">
    <location>
        <begin position="15"/>
        <end position="214"/>
    </location>
</feature>
<dbReference type="InterPro" id="IPR036409">
    <property type="entry name" value="Aldolase_II/adducin_N_sf"/>
</dbReference>
<keyword evidence="2" id="KW-0560">Oxidoreductase</keyword>
<evidence type="ECO:0000256" key="1">
    <source>
        <dbReference type="ARBA" id="ARBA00006484"/>
    </source>
</evidence>
<dbReference type="Pfam" id="PF13561">
    <property type="entry name" value="adh_short_C2"/>
    <property type="match status" value="1"/>
</dbReference>
<proteinExistence type="inferred from homology"/>
<dbReference type="InterPro" id="IPR002347">
    <property type="entry name" value="SDR_fam"/>
</dbReference>
<dbReference type="InterPro" id="IPR020904">
    <property type="entry name" value="Sc_DH/Rdtase_CS"/>
</dbReference>
<organism evidence="4">
    <name type="scientific">Scrofimicrobium appendicitidis</name>
    <dbReference type="NCBI Taxonomy" id="3079930"/>
    <lineage>
        <taxon>Bacteria</taxon>
        <taxon>Bacillati</taxon>
        <taxon>Actinomycetota</taxon>
        <taxon>Actinomycetes</taxon>
        <taxon>Actinomycetales</taxon>
        <taxon>Actinomycetaceae</taxon>
        <taxon>Scrofimicrobium</taxon>
    </lineage>
</organism>
<accession>A0AAU7V6G0</accession>
<dbReference type="SUPFAM" id="SSF53639">
    <property type="entry name" value="AraD/HMP-PK domain-like"/>
    <property type="match status" value="1"/>
</dbReference>
<sequence length="651" mass="69950">MSARTSSDSIFSLSQLISASHVLGSDPSLVLRGGGNCSVKGVWTLPDQTQVEALYVKGSGHDLGTLTTDGLTPLRLEQVRGYLSSPLVSQDSLMDALLAARLDPSFPAPSVESLVHAAWPRPFVLHTHADVVQGLTDTASAAEIAHQVWGERALFLPYATPGLPLGLAVVEAFKSQPHTQILIVESHGVFTAGDSADEALDLHRWVITQAAKFIDSLDVPPLNLRSPLELSPNTSYQIAQLRQNLSEIAGEPLILRHYPNSPVGRLGEDSHLLAAMKRGPATPDHVTWVGPGVIEVGSVGQYPEKYREYVARQATRTGLETEPFAGFPRAIVLPEIGLVTAGRQGEEADATREICEHTLEVVRIAEALGGYRPAPEEHVFDLEYWRPQREKYFRRERSGPDAGRVVLVTGAASGIGHACAKAFLDRGASVIGWDLSPAVVDAFASPNWLGQVVNVTNVDRQQEALKEAVAHFGGLDVFVPAAGIFPSAEDLSELRLDAWQRTLDINTTAAVAGLKLCHPYLRHAVDGGYVCAIASKNVAAPGYGAAAYSASKAALTQVLRVAALEWAGDGIRVNMVHPDAVFDTALWTPDLLAKRAEHYGLTVDQYKRRNLLHAEITSQRVGELTATMCSQVFSCTTGAGVPIDGGNERVI</sequence>